<dbReference type="InterPro" id="IPR038076">
    <property type="entry name" value="MgtE_N_sf"/>
</dbReference>
<dbReference type="EMBL" id="CP021056">
    <property type="protein sequence ID" value="QXE23157.1"/>
    <property type="molecule type" value="Genomic_DNA"/>
</dbReference>
<comment type="similarity">
    <text evidence="2 9">Belongs to the SLC41A transporter family.</text>
</comment>
<comment type="subcellular location">
    <subcellularLocation>
        <location evidence="9">Cell membrane</location>
        <topology evidence="9">Multi-pass membrane protein</topology>
    </subcellularLocation>
    <subcellularLocation>
        <location evidence="1">Membrane</location>
        <topology evidence="1">Multi-pass membrane protein</topology>
    </subcellularLocation>
</comment>
<keyword evidence="6 9" id="KW-1133">Transmembrane helix</keyword>
<dbReference type="Pfam" id="PF03448">
    <property type="entry name" value="MgtE_N"/>
    <property type="match status" value="1"/>
</dbReference>
<dbReference type="Gene3D" id="1.10.357.20">
    <property type="entry name" value="SLC41 divalent cation transporters, integral membrane domain"/>
    <property type="match status" value="1"/>
</dbReference>
<keyword evidence="8" id="KW-0129">CBS domain</keyword>
<dbReference type="InterPro" id="IPR036739">
    <property type="entry name" value="SLC41_membr_dom_sf"/>
</dbReference>
<dbReference type="InterPro" id="IPR006669">
    <property type="entry name" value="MgtE_transporter"/>
</dbReference>
<dbReference type="InterPro" id="IPR006667">
    <property type="entry name" value="SLC41_membr_dom"/>
</dbReference>
<keyword evidence="7 9" id="KW-0472">Membrane</keyword>
<dbReference type="Pfam" id="PF00571">
    <property type="entry name" value="CBS"/>
    <property type="match status" value="2"/>
</dbReference>
<dbReference type="SMART" id="SM00924">
    <property type="entry name" value="MgtE_N"/>
    <property type="match status" value="1"/>
</dbReference>
<keyword evidence="9" id="KW-0479">Metal-binding</keyword>
<comment type="subunit">
    <text evidence="9">Homodimer.</text>
</comment>
<dbReference type="Gene3D" id="3.10.580.10">
    <property type="entry name" value="CBS-domain"/>
    <property type="match status" value="1"/>
</dbReference>
<keyword evidence="5 9" id="KW-0460">Magnesium</keyword>
<dbReference type="Gene3D" id="1.25.60.10">
    <property type="entry name" value="MgtE N-terminal domain-like"/>
    <property type="match status" value="1"/>
</dbReference>
<feature type="domain" description="CBS" evidence="10">
    <location>
        <begin position="220"/>
        <end position="276"/>
    </location>
</feature>
<accession>A0A975Y4H0</accession>
<dbReference type="GO" id="GO:0015095">
    <property type="term" value="F:magnesium ion transmembrane transporter activity"/>
    <property type="evidence" value="ECO:0007669"/>
    <property type="project" value="UniProtKB-UniRule"/>
</dbReference>
<evidence type="ECO:0000256" key="7">
    <source>
        <dbReference type="ARBA" id="ARBA00023136"/>
    </source>
</evidence>
<dbReference type="GO" id="GO:0005886">
    <property type="term" value="C:plasma membrane"/>
    <property type="evidence" value="ECO:0007669"/>
    <property type="project" value="UniProtKB-SubCell"/>
</dbReference>
<name>A0A975Y4H0_9NOST</name>
<keyword evidence="4 9" id="KW-0812">Transmembrane</keyword>
<gene>
    <name evidence="11" type="ORF">B6N60_01846</name>
</gene>
<feature type="transmembrane region" description="Helical" evidence="9">
    <location>
        <begin position="376"/>
        <end position="398"/>
    </location>
</feature>
<dbReference type="InterPro" id="IPR046342">
    <property type="entry name" value="CBS_dom_sf"/>
</dbReference>
<evidence type="ECO:0000256" key="6">
    <source>
        <dbReference type="ARBA" id="ARBA00022989"/>
    </source>
</evidence>
<dbReference type="SUPFAM" id="SSF54631">
    <property type="entry name" value="CBS-domain pair"/>
    <property type="match status" value="1"/>
</dbReference>
<organism evidence="11 12">
    <name type="scientific">Richelia sinica FACHB-800</name>
    <dbReference type="NCBI Taxonomy" id="1357546"/>
    <lineage>
        <taxon>Bacteria</taxon>
        <taxon>Bacillati</taxon>
        <taxon>Cyanobacteriota</taxon>
        <taxon>Cyanophyceae</taxon>
        <taxon>Nostocales</taxon>
        <taxon>Nostocaceae</taxon>
        <taxon>Richelia</taxon>
    </lineage>
</organism>
<comment type="function">
    <text evidence="9">Acts as a magnesium transporter.</text>
</comment>
<evidence type="ECO:0000256" key="1">
    <source>
        <dbReference type="ARBA" id="ARBA00004141"/>
    </source>
</evidence>
<dbReference type="PANTHER" id="PTHR43773">
    <property type="entry name" value="MAGNESIUM TRANSPORTER MGTE"/>
    <property type="match status" value="1"/>
</dbReference>
<evidence type="ECO:0000256" key="2">
    <source>
        <dbReference type="ARBA" id="ARBA00009749"/>
    </source>
</evidence>
<evidence type="ECO:0000256" key="4">
    <source>
        <dbReference type="ARBA" id="ARBA00022692"/>
    </source>
</evidence>
<evidence type="ECO:0000313" key="12">
    <source>
        <dbReference type="Proteomes" id="UP000683511"/>
    </source>
</evidence>
<feature type="transmembrane region" description="Helical" evidence="9">
    <location>
        <begin position="328"/>
        <end position="355"/>
    </location>
</feature>
<dbReference type="Proteomes" id="UP000683511">
    <property type="component" value="Chromosome"/>
</dbReference>
<evidence type="ECO:0000256" key="5">
    <source>
        <dbReference type="ARBA" id="ARBA00022842"/>
    </source>
</evidence>
<dbReference type="SUPFAM" id="SSF158791">
    <property type="entry name" value="MgtE N-terminal domain-like"/>
    <property type="match status" value="1"/>
</dbReference>
<feature type="transmembrane region" description="Helical" evidence="9">
    <location>
        <begin position="439"/>
        <end position="466"/>
    </location>
</feature>
<reference evidence="11" key="1">
    <citation type="submission" date="2017-04" db="EMBL/GenBank/DDBJ databases">
        <title>Genome deletions in a multicellular cyanobacterial endosymbiont for morphological adaptation in marine diatoms.</title>
        <authorList>
            <person name="Wang Y."/>
            <person name="Gao H."/>
            <person name="Li R."/>
            <person name="Xu X."/>
        </authorList>
    </citation>
    <scope>NUCLEOTIDE SEQUENCE</scope>
    <source>
        <strain evidence="11">FACHB 800</strain>
    </source>
</reference>
<evidence type="ECO:0000256" key="8">
    <source>
        <dbReference type="PROSITE-ProRule" id="PRU00703"/>
    </source>
</evidence>
<evidence type="ECO:0000256" key="3">
    <source>
        <dbReference type="ARBA" id="ARBA00022448"/>
    </source>
</evidence>
<keyword evidence="12" id="KW-1185">Reference proteome</keyword>
<dbReference type="PROSITE" id="PS51371">
    <property type="entry name" value="CBS"/>
    <property type="match status" value="2"/>
</dbReference>
<feature type="transmembrane region" description="Helical" evidence="9">
    <location>
        <begin position="404"/>
        <end position="427"/>
    </location>
</feature>
<dbReference type="NCBIfam" id="TIGR00400">
    <property type="entry name" value="mgtE"/>
    <property type="match status" value="1"/>
</dbReference>
<dbReference type="GO" id="GO:0046872">
    <property type="term" value="F:metal ion binding"/>
    <property type="evidence" value="ECO:0007669"/>
    <property type="project" value="UniProtKB-KW"/>
</dbReference>
<protein>
    <recommendedName>
        <fullName evidence="9">Magnesium transporter MgtE</fullName>
    </recommendedName>
</protein>
<dbReference type="Pfam" id="PF01769">
    <property type="entry name" value="MgtE"/>
    <property type="match status" value="1"/>
</dbReference>
<dbReference type="InterPro" id="IPR000644">
    <property type="entry name" value="CBS_dom"/>
</dbReference>
<evidence type="ECO:0000256" key="9">
    <source>
        <dbReference type="RuleBase" id="RU362011"/>
    </source>
</evidence>
<dbReference type="SMART" id="SM00116">
    <property type="entry name" value="CBS"/>
    <property type="match status" value="2"/>
</dbReference>
<dbReference type="AlphaFoldDB" id="A0A975Y4H0"/>
<dbReference type="InterPro" id="IPR006668">
    <property type="entry name" value="Mg_transptr_MgtE_intracell_dom"/>
</dbReference>
<dbReference type="CDD" id="cd04606">
    <property type="entry name" value="CBS_pair_Mg_transporter"/>
    <property type="match status" value="1"/>
</dbReference>
<dbReference type="KEGG" id="rsin:B6N60_01846"/>
<keyword evidence="3 9" id="KW-0813">Transport</keyword>
<dbReference type="SUPFAM" id="SSF161093">
    <property type="entry name" value="MgtE membrane domain-like"/>
    <property type="match status" value="1"/>
</dbReference>
<feature type="transmembrane region" description="Helical" evidence="9">
    <location>
        <begin position="302"/>
        <end position="322"/>
    </location>
</feature>
<keyword evidence="9" id="KW-1003">Cell membrane</keyword>
<proteinExistence type="inferred from homology"/>
<dbReference type="PANTHER" id="PTHR43773:SF1">
    <property type="entry name" value="MAGNESIUM TRANSPORTER MGTE"/>
    <property type="match status" value="1"/>
</dbReference>
<evidence type="ECO:0000313" key="11">
    <source>
        <dbReference type="EMBL" id="QXE23157.1"/>
    </source>
</evidence>
<sequence>MAVVSSSKLVSKSPSAGETLGGIMLTQDICNSTIDVADLNQLKFDLNCLQPVDVGEYITRLPETQRAIAFRLLNKTQAIDVFEYLPTDIQEELINSLHDVQVVQLVEAMSPDERAELFDELPAGVVKRLLQELSQEQRQATATILGYPEGTAGRVMTTEYVRLREGLTVGEALSKIRRQDEDKETIYYAYVTDDNRKLVSVVSLRQLLFTFPDVLIKDIASDHVIKVKTETSQEEVARIMQRYDLIAMPVVDREERLVGIITIDDVVDILQEEATEDIQKLAGVSGDEEALSPPQVTIRKRLPWLLAIMALYIGAASAIAPFQQVIAAVPVLAVIMPIFSNTGGTVGIQALTVTIRGLGVGEVTPKDTMKILRKELLAGLGTAVALCVTMILLSLIWAKPEERWVALIAGTVMATNTIVAVTLGTLLPMGLKRLKLDPALVSGPLVTTMLDTIGFLTFLSLISIALNVFHLHP</sequence>
<feature type="domain" description="CBS" evidence="10">
    <location>
        <begin position="156"/>
        <end position="219"/>
    </location>
</feature>
<evidence type="ECO:0000259" key="10">
    <source>
        <dbReference type="PROSITE" id="PS51371"/>
    </source>
</evidence>